<dbReference type="Pfam" id="PF00083">
    <property type="entry name" value="Sugar_tr"/>
    <property type="match status" value="1"/>
</dbReference>
<dbReference type="SUPFAM" id="SSF103473">
    <property type="entry name" value="MFS general substrate transporter"/>
    <property type="match status" value="1"/>
</dbReference>
<dbReference type="PRINTS" id="PR00171">
    <property type="entry name" value="SUGRTRNSPORT"/>
</dbReference>
<dbReference type="InterPro" id="IPR005829">
    <property type="entry name" value="Sugar_transporter_CS"/>
</dbReference>
<evidence type="ECO:0000256" key="4">
    <source>
        <dbReference type="ARBA" id="ARBA00022692"/>
    </source>
</evidence>
<dbReference type="EMBL" id="ML978070">
    <property type="protein sequence ID" value="KAF2014992.1"/>
    <property type="molecule type" value="Genomic_DNA"/>
</dbReference>
<evidence type="ECO:0000256" key="2">
    <source>
        <dbReference type="ARBA" id="ARBA00010992"/>
    </source>
</evidence>
<keyword evidence="11" id="KW-1185">Reference proteome</keyword>
<feature type="transmembrane region" description="Helical" evidence="8">
    <location>
        <begin position="287"/>
        <end position="305"/>
    </location>
</feature>
<feature type="transmembrane region" description="Helical" evidence="8">
    <location>
        <begin position="100"/>
        <end position="118"/>
    </location>
</feature>
<dbReference type="PROSITE" id="PS00217">
    <property type="entry name" value="SUGAR_TRANSPORT_2"/>
    <property type="match status" value="1"/>
</dbReference>
<evidence type="ECO:0000256" key="7">
    <source>
        <dbReference type="RuleBase" id="RU003346"/>
    </source>
</evidence>
<keyword evidence="5 8" id="KW-1133">Transmembrane helix</keyword>
<dbReference type="InterPro" id="IPR050360">
    <property type="entry name" value="MFS_Sugar_Transporters"/>
</dbReference>
<evidence type="ECO:0000259" key="9">
    <source>
        <dbReference type="PROSITE" id="PS50850"/>
    </source>
</evidence>
<evidence type="ECO:0000256" key="6">
    <source>
        <dbReference type="ARBA" id="ARBA00023136"/>
    </source>
</evidence>
<evidence type="ECO:0000256" key="3">
    <source>
        <dbReference type="ARBA" id="ARBA00022448"/>
    </source>
</evidence>
<accession>A0A6A5XPC2</accession>
<feature type="transmembrane region" description="Helical" evidence="8">
    <location>
        <begin position="325"/>
        <end position="347"/>
    </location>
</feature>
<evidence type="ECO:0000256" key="5">
    <source>
        <dbReference type="ARBA" id="ARBA00022989"/>
    </source>
</evidence>
<feature type="transmembrane region" description="Helical" evidence="8">
    <location>
        <begin position="161"/>
        <end position="179"/>
    </location>
</feature>
<keyword evidence="4 8" id="KW-0812">Transmembrane</keyword>
<feature type="transmembrane region" description="Helical" evidence="8">
    <location>
        <begin position="68"/>
        <end position="88"/>
    </location>
</feature>
<dbReference type="RefSeq" id="XP_033383331.1">
    <property type="nucleotide sequence ID" value="XM_033525192.1"/>
</dbReference>
<comment type="subcellular location">
    <subcellularLocation>
        <location evidence="1">Membrane</location>
        <topology evidence="1">Multi-pass membrane protein</topology>
    </subcellularLocation>
</comment>
<dbReference type="Gene3D" id="1.20.1250.20">
    <property type="entry name" value="MFS general substrate transporter like domains"/>
    <property type="match status" value="1"/>
</dbReference>
<dbReference type="FunFam" id="1.20.1250.20:FF:000134">
    <property type="entry name" value="MFS sugar transporter protein"/>
    <property type="match status" value="1"/>
</dbReference>
<evidence type="ECO:0000313" key="11">
    <source>
        <dbReference type="Proteomes" id="UP000799778"/>
    </source>
</evidence>
<dbReference type="GeneID" id="54282589"/>
<proteinExistence type="inferred from homology"/>
<dbReference type="Proteomes" id="UP000799778">
    <property type="component" value="Unassembled WGS sequence"/>
</dbReference>
<feature type="transmembrane region" description="Helical" evidence="8">
    <location>
        <begin position="396"/>
        <end position="416"/>
    </location>
</feature>
<evidence type="ECO:0000313" key="10">
    <source>
        <dbReference type="EMBL" id="KAF2014992.1"/>
    </source>
</evidence>
<gene>
    <name evidence="10" type="ORF">BU24DRAFT_393259</name>
</gene>
<dbReference type="InterPro" id="IPR020846">
    <property type="entry name" value="MFS_dom"/>
</dbReference>
<dbReference type="PANTHER" id="PTHR48022">
    <property type="entry name" value="PLASTIDIC GLUCOSE TRANSPORTER 4"/>
    <property type="match status" value="1"/>
</dbReference>
<feature type="transmembrane region" description="Helical" evidence="8">
    <location>
        <begin position="458"/>
        <end position="479"/>
    </location>
</feature>
<reference evidence="10" key="1">
    <citation type="journal article" date="2020" name="Stud. Mycol.">
        <title>101 Dothideomycetes genomes: a test case for predicting lifestyles and emergence of pathogens.</title>
        <authorList>
            <person name="Haridas S."/>
            <person name="Albert R."/>
            <person name="Binder M."/>
            <person name="Bloem J."/>
            <person name="Labutti K."/>
            <person name="Salamov A."/>
            <person name="Andreopoulos B."/>
            <person name="Baker S."/>
            <person name="Barry K."/>
            <person name="Bills G."/>
            <person name="Bluhm B."/>
            <person name="Cannon C."/>
            <person name="Castanera R."/>
            <person name="Culley D."/>
            <person name="Daum C."/>
            <person name="Ezra D."/>
            <person name="Gonzalez J."/>
            <person name="Henrissat B."/>
            <person name="Kuo A."/>
            <person name="Liang C."/>
            <person name="Lipzen A."/>
            <person name="Lutzoni F."/>
            <person name="Magnuson J."/>
            <person name="Mondo S."/>
            <person name="Nolan M."/>
            <person name="Ohm R."/>
            <person name="Pangilinan J."/>
            <person name="Park H.-J."/>
            <person name="Ramirez L."/>
            <person name="Alfaro M."/>
            <person name="Sun H."/>
            <person name="Tritt A."/>
            <person name="Yoshinaga Y."/>
            <person name="Zwiers L.-H."/>
            <person name="Turgeon B."/>
            <person name="Goodwin S."/>
            <person name="Spatafora J."/>
            <person name="Crous P."/>
            <person name="Grigoriev I."/>
        </authorList>
    </citation>
    <scope>NUCLEOTIDE SEQUENCE</scope>
    <source>
        <strain evidence="10">CBS 175.79</strain>
    </source>
</reference>
<dbReference type="GO" id="GO:0005351">
    <property type="term" value="F:carbohydrate:proton symporter activity"/>
    <property type="evidence" value="ECO:0007669"/>
    <property type="project" value="TreeGrafter"/>
</dbReference>
<organism evidence="10 11">
    <name type="scientific">Aaosphaeria arxii CBS 175.79</name>
    <dbReference type="NCBI Taxonomy" id="1450172"/>
    <lineage>
        <taxon>Eukaryota</taxon>
        <taxon>Fungi</taxon>
        <taxon>Dikarya</taxon>
        <taxon>Ascomycota</taxon>
        <taxon>Pezizomycotina</taxon>
        <taxon>Dothideomycetes</taxon>
        <taxon>Pleosporomycetidae</taxon>
        <taxon>Pleosporales</taxon>
        <taxon>Pleosporales incertae sedis</taxon>
        <taxon>Aaosphaeria</taxon>
    </lineage>
</organism>
<dbReference type="InterPro" id="IPR003663">
    <property type="entry name" value="Sugar/inositol_transpt"/>
</dbReference>
<dbReference type="PANTHER" id="PTHR48022:SF23">
    <property type="entry name" value="MAJOR FACILITATOR SUPERFAMILY (MFS) PROFILE DOMAIN-CONTAINING PROTEIN"/>
    <property type="match status" value="1"/>
</dbReference>
<feature type="transmembrane region" description="Helical" evidence="8">
    <location>
        <begin position="428"/>
        <end position="446"/>
    </location>
</feature>
<feature type="transmembrane region" description="Helical" evidence="8">
    <location>
        <begin position="124"/>
        <end position="149"/>
    </location>
</feature>
<dbReference type="NCBIfam" id="TIGR00879">
    <property type="entry name" value="SP"/>
    <property type="match status" value="1"/>
</dbReference>
<dbReference type="PROSITE" id="PS50850">
    <property type="entry name" value="MFS"/>
    <property type="match status" value="1"/>
</dbReference>
<protein>
    <submittedName>
        <fullName evidence="10">General substrate transporter</fullName>
    </submittedName>
</protein>
<comment type="similarity">
    <text evidence="2 7">Belongs to the major facilitator superfamily. Sugar transporter (TC 2.A.1.1) family.</text>
</comment>
<feature type="domain" description="Major facilitator superfamily (MFS) profile" evidence="9">
    <location>
        <begin position="24"/>
        <end position="483"/>
    </location>
</feature>
<sequence length="545" mass="59694">MALVNKDLLAKTPKEVLSFKIVWYCFILSFSGGLHGFNTSNVSGVLAMVPFKTYFGFNTKSKAEVTNLNGWITSSLLLGSCVGALMCAPVTDRLGRKMSLAIFSLIFSLSAILMSANPRGSSGVAIFIAGRVISGLGSGAASVIGTGYIAEIAPKSIRGGLAAMYNANTMLGVALGYWINFGSIEHIPRTKNAQWQVPMGVQALPGILLVAGLLLIPESPRWLVARNRIEEAQLSLTRLRSLPIDHEFVRDEFNEIQDTATAEAELNAGRSWAITREIWTPTIRKRLILVMAIQVFFQFSGGNIITYYNTSILTSIGLKSQQANYLFSGIYGLVKFLTVCLYSGFLIDRFGRRPMLFTGSAMLIGCLTYLAAYLALANPAAHASNSPAASGWVAVVAIYIFAIGYAFSWATIPWIINAEVFPTKIRATCMSICITWQYLINFALTRAQPNMVVTIHPWGPFALFACVTAVATVYCYFCLPETKGLSMEHMDQLFDVPWYRVGIASLQIIKDNQNGVAPSQRGPLKFADEESLEKNSKCVYDEVKK</sequence>
<dbReference type="InterPro" id="IPR036259">
    <property type="entry name" value="MFS_trans_sf"/>
</dbReference>
<feature type="transmembrane region" description="Helical" evidence="8">
    <location>
        <begin position="199"/>
        <end position="216"/>
    </location>
</feature>
<dbReference type="OrthoDB" id="6612291at2759"/>
<dbReference type="AlphaFoldDB" id="A0A6A5XPC2"/>
<dbReference type="PROSITE" id="PS00216">
    <property type="entry name" value="SUGAR_TRANSPORT_1"/>
    <property type="match status" value="1"/>
</dbReference>
<evidence type="ECO:0000256" key="1">
    <source>
        <dbReference type="ARBA" id="ARBA00004141"/>
    </source>
</evidence>
<evidence type="ECO:0000256" key="8">
    <source>
        <dbReference type="SAM" id="Phobius"/>
    </source>
</evidence>
<feature type="transmembrane region" description="Helical" evidence="8">
    <location>
        <begin position="354"/>
        <end position="376"/>
    </location>
</feature>
<dbReference type="InterPro" id="IPR005828">
    <property type="entry name" value="MFS_sugar_transport-like"/>
</dbReference>
<name>A0A6A5XPC2_9PLEO</name>
<dbReference type="GO" id="GO:0016020">
    <property type="term" value="C:membrane"/>
    <property type="evidence" value="ECO:0007669"/>
    <property type="project" value="UniProtKB-SubCell"/>
</dbReference>
<keyword evidence="3 7" id="KW-0813">Transport</keyword>
<feature type="transmembrane region" description="Helical" evidence="8">
    <location>
        <begin position="21"/>
        <end position="48"/>
    </location>
</feature>
<keyword evidence="6 8" id="KW-0472">Membrane</keyword>